<name>A0A645ECC3_9ZZZZ</name>
<gene>
    <name evidence="1" type="ORF">SDC9_146537</name>
</gene>
<evidence type="ECO:0000313" key="1">
    <source>
        <dbReference type="EMBL" id="MPM99346.1"/>
    </source>
</evidence>
<dbReference type="EMBL" id="VSSQ01045449">
    <property type="protein sequence ID" value="MPM99346.1"/>
    <property type="molecule type" value="Genomic_DNA"/>
</dbReference>
<reference evidence="1" key="1">
    <citation type="submission" date="2019-08" db="EMBL/GenBank/DDBJ databases">
        <authorList>
            <person name="Kucharzyk K."/>
            <person name="Murdoch R.W."/>
            <person name="Higgins S."/>
            <person name="Loffler F."/>
        </authorList>
    </citation>
    <scope>NUCLEOTIDE SEQUENCE</scope>
</reference>
<protein>
    <submittedName>
        <fullName evidence="1">Uncharacterized protein</fullName>
    </submittedName>
</protein>
<sequence length="184" mass="20456">MKKLLVIGSMLIFGLLSNQANAQEKLLNWLKKCENNSAIDMTVISTNDPSNKGSDTKMITFSIKTSDPLWVEFTKIMEVEKEKASSNTEKREGGIVKSQICVFNQNNYSHTFIIKYSKETPGTVKIMYAGGKSGHMGMGMIGMVGPMGFTSFDMPNVDVKVDLKSLDYLKSDDFKNSIKEATKN</sequence>
<proteinExistence type="predicted"/>
<comment type="caution">
    <text evidence="1">The sequence shown here is derived from an EMBL/GenBank/DDBJ whole genome shotgun (WGS) entry which is preliminary data.</text>
</comment>
<accession>A0A645ECC3</accession>
<dbReference type="AlphaFoldDB" id="A0A645ECC3"/>
<organism evidence="1">
    <name type="scientific">bioreactor metagenome</name>
    <dbReference type="NCBI Taxonomy" id="1076179"/>
    <lineage>
        <taxon>unclassified sequences</taxon>
        <taxon>metagenomes</taxon>
        <taxon>ecological metagenomes</taxon>
    </lineage>
</organism>